<sequence>MTRVRNLTPDDAYALTELYEEYEWWADRDVDDVHTALTETEVAVGIEDGGALVAAARVLTDYTYYANVFDVIVAADRRGEGIGEMLMDAVITHPDLRRVGGLSLLCRDGLVPYYESVGFERFDPHMTVPEGGTEKLVRMTYHHDS</sequence>
<dbReference type="CDD" id="cd04301">
    <property type="entry name" value="NAT_SF"/>
    <property type="match status" value="1"/>
</dbReference>
<evidence type="ECO:0000259" key="3">
    <source>
        <dbReference type="PROSITE" id="PS51186"/>
    </source>
</evidence>
<proteinExistence type="predicted"/>
<dbReference type="EMBL" id="JAOPKA010000006">
    <property type="protein sequence ID" value="MCU4742163.1"/>
    <property type="molecule type" value="Genomic_DNA"/>
</dbReference>
<dbReference type="GO" id="GO:0005737">
    <property type="term" value="C:cytoplasm"/>
    <property type="evidence" value="ECO:0007669"/>
    <property type="project" value="TreeGrafter"/>
</dbReference>
<organism evidence="4 7">
    <name type="scientific">Natronoglomus mannanivorans</name>
    <dbReference type="NCBI Taxonomy" id="2979990"/>
    <lineage>
        <taxon>Archaea</taxon>
        <taxon>Methanobacteriati</taxon>
        <taxon>Methanobacteriota</taxon>
        <taxon>Stenosarchaea group</taxon>
        <taxon>Halobacteria</taxon>
        <taxon>Halobacteriales</taxon>
        <taxon>Natrialbaceae</taxon>
        <taxon>Natronoglomus</taxon>
    </lineage>
</organism>
<evidence type="ECO:0000313" key="4">
    <source>
        <dbReference type="EMBL" id="MCU4742163.1"/>
    </source>
</evidence>
<dbReference type="PANTHER" id="PTHR43626:SF4">
    <property type="entry name" value="GCN5-RELATED N-ACETYLTRANSFERASE 2, CHLOROPLASTIC"/>
    <property type="match status" value="1"/>
</dbReference>
<protein>
    <submittedName>
        <fullName evidence="4">GNAT family N-acetyltransferase</fullName>
    </submittedName>
</protein>
<evidence type="ECO:0000256" key="1">
    <source>
        <dbReference type="ARBA" id="ARBA00022679"/>
    </source>
</evidence>
<dbReference type="GO" id="GO:0008080">
    <property type="term" value="F:N-acetyltransferase activity"/>
    <property type="evidence" value="ECO:0007669"/>
    <property type="project" value="InterPro"/>
</dbReference>
<keyword evidence="1" id="KW-0808">Transferase</keyword>
<feature type="domain" description="N-acetyltransferase" evidence="3">
    <location>
        <begin position="2"/>
        <end position="140"/>
    </location>
</feature>
<keyword evidence="6" id="KW-1185">Reference proteome</keyword>
<dbReference type="SUPFAM" id="SSF55729">
    <property type="entry name" value="Acyl-CoA N-acyltransferases (Nat)"/>
    <property type="match status" value="1"/>
</dbReference>
<comment type="caution">
    <text evidence="4">The sequence shown here is derived from an EMBL/GenBank/DDBJ whole genome shotgun (WGS) entry which is preliminary data.</text>
</comment>
<reference evidence="4 6" key="1">
    <citation type="submission" date="2022-09" db="EMBL/GenBank/DDBJ databases">
        <title>Enrichment on poylsaccharides allowed isolation of novel metabolic and taxonomic groups of Haloarchaea.</title>
        <authorList>
            <person name="Sorokin D.Y."/>
            <person name="Elcheninov A.G."/>
            <person name="Khizhniak T.V."/>
            <person name="Kolganova T.V."/>
            <person name="Kublanov I.V."/>
        </authorList>
    </citation>
    <scope>NUCLEOTIDE SEQUENCE</scope>
    <source>
        <strain evidence="5 6">AArc-m2/3/4</strain>
        <strain evidence="4">AArc-xg1-1</strain>
    </source>
</reference>
<evidence type="ECO:0000256" key="2">
    <source>
        <dbReference type="ARBA" id="ARBA00023315"/>
    </source>
</evidence>
<evidence type="ECO:0000313" key="7">
    <source>
        <dbReference type="Proteomes" id="UP001321018"/>
    </source>
</evidence>
<dbReference type="Proteomes" id="UP001321018">
    <property type="component" value="Unassembled WGS sequence"/>
</dbReference>
<dbReference type="InterPro" id="IPR016181">
    <property type="entry name" value="Acyl_CoA_acyltransferase"/>
</dbReference>
<evidence type="ECO:0000313" key="5">
    <source>
        <dbReference type="EMBL" id="MCU4971295.1"/>
    </source>
</evidence>
<dbReference type="Proteomes" id="UP001320972">
    <property type="component" value="Unassembled WGS sequence"/>
</dbReference>
<name>A0AAP3E231_9EURY</name>
<dbReference type="EMBL" id="JAOPKB010000001">
    <property type="protein sequence ID" value="MCU4971295.1"/>
    <property type="molecule type" value="Genomic_DNA"/>
</dbReference>
<dbReference type="InterPro" id="IPR000182">
    <property type="entry name" value="GNAT_dom"/>
</dbReference>
<accession>A0AAP3E231</accession>
<dbReference type="Pfam" id="PF00583">
    <property type="entry name" value="Acetyltransf_1"/>
    <property type="match status" value="1"/>
</dbReference>
<dbReference type="Gene3D" id="3.40.630.30">
    <property type="match status" value="1"/>
</dbReference>
<dbReference type="PROSITE" id="PS51186">
    <property type="entry name" value="GNAT"/>
    <property type="match status" value="1"/>
</dbReference>
<dbReference type="PANTHER" id="PTHR43626">
    <property type="entry name" value="ACYL-COA N-ACYLTRANSFERASE"/>
    <property type="match status" value="1"/>
</dbReference>
<dbReference type="AlphaFoldDB" id="A0AAP3E231"/>
<gene>
    <name evidence="5" type="ORF">OB955_00890</name>
    <name evidence="4" type="ORF">OB960_12215</name>
</gene>
<dbReference type="InterPro" id="IPR045039">
    <property type="entry name" value="NSI-like"/>
</dbReference>
<evidence type="ECO:0000313" key="6">
    <source>
        <dbReference type="Proteomes" id="UP001320972"/>
    </source>
</evidence>
<keyword evidence="2" id="KW-0012">Acyltransferase</keyword>
<dbReference type="RefSeq" id="WP_338003995.1">
    <property type="nucleotide sequence ID" value="NZ_JAOPKA010000006.1"/>
</dbReference>